<dbReference type="AlphaFoldDB" id="B9M2G4"/>
<dbReference type="HOGENOM" id="CLU_1935020_0_0_7"/>
<sequence>MTSKSEKRKFLTAIGLSYVLCLLIVWDSAERARSMQIILATWSIALSLDVGLYLIRRKYESNRIIRLFIAAGWLITYMIYGLTFRSLIHHVYFVMTMAVFVIIGSFIVDIHQSDEIDVSKRADNQEDTPA</sequence>
<dbReference type="RefSeq" id="WP_012646072.1">
    <property type="nucleotide sequence ID" value="NC_011979.1"/>
</dbReference>
<feature type="transmembrane region" description="Helical" evidence="1">
    <location>
        <begin position="35"/>
        <end position="55"/>
    </location>
</feature>
<feature type="transmembrane region" description="Helical" evidence="1">
    <location>
        <begin position="10"/>
        <end position="29"/>
    </location>
</feature>
<evidence type="ECO:0000256" key="1">
    <source>
        <dbReference type="SAM" id="Phobius"/>
    </source>
</evidence>
<accession>B9M2G4</accession>
<dbReference type="EMBL" id="CP001390">
    <property type="protein sequence ID" value="ACM19343.1"/>
    <property type="molecule type" value="Genomic_DNA"/>
</dbReference>
<keyword evidence="1" id="KW-0472">Membrane</keyword>
<protein>
    <submittedName>
        <fullName evidence="2">Uncharacterized protein</fullName>
    </submittedName>
</protein>
<keyword evidence="1" id="KW-1133">Transmembrane helix</keyword>
<organism evidence="2 3">
    <name type="scientific">Geotalea daltonii (strain DSM 22248 / JCM 15807 / FRC-32)</name>
    <name type="common">Geobacter daltonii</name>
    <dbReference type="NCBI Taxonomy" id="316067"/>
    <lineage>
        <taxon>Bacteria</taxon>
        <taxon>Pseudomonadati</taxon>
        <taxon>Thermodesulfobacteriota</taxon>
        <taxon>Desulfuromonadia</taxon>
        <taxon>Geobacterales</taxon>
        <taxon>Geobacteraceae</taxon>
        <taxon>Geotalea</taxon>
    </lineage>
</organism>
<proteinExistence type="predicted"/>
<dbReference type="Proteomes" id="UP000007721">
    <property type="component" value="Chromosome"/>
</dbReference>
<reference evidence="2 3" key="1">
    <citation type="submission" date="2009-01" db="EMBL/GenBank/DDBJ databases">
        <title>Complete sequence of Geobacter sp. FRC-32.</title>
        <authorList>
            <consortium name="US DOE Joint Genome Institute"/>
            <person name="Lucas S."/>
            <person name="Copeland A."/>
            <person name="Lapidus A."/>
            <person name="Glavina del Rio T."/>
            <person name="Dalin E."/>
            <person name="Tice H."/>
            <person name="Bruce D."/>
            <person name="Goodwin L."/>
            <person name="Pitluck S."/>
            <person name="Saunders E."/>
            <person name="Brettin T."/>
            <person name="Detter J.C."/>
            <person name="Han C."/>
            <person name="Larimer F."/>
            <person name="Land M."/>
            <person name="Hauser L."/>
            <person name="Kyrpides N."/>
            <person name="Ovchinnikova G."/>
            <person name="Kostka J."/>
            <person name="Richardson P."/>
        </authorList>
    </citation>
    <scope>NUCLEOTIDE SEQUENCE [LARGE SCALE GENOMIC DNA]</scope>
    <source>
        <strain evidence="3">DSM 22248 / JCM 15807 / FRC-32</strain>
    </source>
</reference>
<evidence type="ECO:0000313" key="2">
    <source>
        <dbReference type="EMBL" id="ACM19343.1"/>
    </source>
</evidence>
<name>B9M2G4_GEODF</name>
<gene>
    <name evidence="2" type="ordered locus">Geob_0981</name>
</gene>
<evidence type="ECO:0000313" key="3">
    <source>
        <dbReference type="Proteomes" id="UP000007721"/>
    </source>
</evidence>
<feature type="transmembrane region" description="Helical" evidence="1">
    <location>
        <begin position="67"/>
        <end position="84"/>
    </location>
</feature>
<keyword evidence="1" id="KW-0812">Transmembrane</keyword>
<keyword evidence="3" id="KW-1185">Reference proteome</keyword>
<dbReference type="KEGG" id="geo:Geob_0981"/>
<dbReference type="STRING" id="316067.Geob_0981"/>
<feature type="transmembrane region" description="Helical" evidence="1">
    <location>
        <begin position="90"/>
        <end position="111"/>
    </location>
</feature>